<dbReference type="InterPro" id="IPR004993">
    <property type="entry name" value="GH3"/>
</dbReference>
<evidence type="ECO:0000259" key="4">
    <source>
        <dbReference type="Pfam" id="PF23572"/>
    </source>
</evidence>
<dbReference type="PANTHER" id="PTHR31901">
    <property type="entry name" value="GH3 DOMAIN-CONTAINING PROTEIN"/>
    <property type="match status" value="1"/>
</dbReference>
<protein>
    <submittedName>
        <fullName evidence="5">Uncharacterized protein</fullName>
    </submittedName>
</protein>
<accession>A0A8S9LVQ2</accession>
<feature type="domain" description="GH3 C-terminal" evidence="4">
    <location>
        <begin position="101"/>
        <end position="192"/>
    </location>
</feature>
<sequence>MLEFYSNKVPLISTVYGSSETIFGINMNPFCKPQDISYTCIPTISYFEFILADEGNKGEIVDLVNVKIGSYYEPVITNYYDIEWEIFYKYLDFTTVHLNLDLGLMGFTCYADISTLPGHYSFYWELKAKTISDIVKLDNKVLVECCCVMEESLCALYREMRSKDGSIGALEIRVVKQETFNSLMELAISQGAISLPHLSTRLLFASTLLKP</sequence>
<organism evidence="5">
    <name type="scientific">Brassica cretica</name>
    <name type="common">Mustard</name>
    <dbReference type="NCBI Taxonomy" id="69181"/>
    <lineage>
        <taxon>Eukaryota</taxon>
        <taxon>Viridiplantae</taxon>
        <taxon>Streptophyta</taxon>
        <taxon>Embryophyta</taxon>
        <taxon>Tracheophyta</taxon>
        <taxon>Spermatophyta</taxon>
        <taxon>Magnoliopsida</taxon>
        <taxon>eudicotyledons</taxon>
        <taxon>Gunneridae</taxon>
        <taxon>Pentapetalae</taxon>
        <taxon>rosids</taxon>
        <taxon>malvids</taxon>
        <taxon>Brassicales</taxon>
        <taxon>Brassicaceae</taxon>
        <taxon>Brassiceae</taxon>
        <taxon>Brassica</taxon>
    </lineage>
</organism>
<dbReference type="EMBL" id="QGKY02000089">
    <property type="protein sequence ID" value="KAF2611804.1"/>
    <property type="molecule type" value="Genomic_DNA"/>
</dbReference>
<dbReference type="GO" id="GO:0005737">
    <property type="term" value="C:cytoplasm"/>
    <property type="evidence" value="ECO:0007669"/>
    <property type="project" value="TreeGrafter"/>
</dbReference>
<evidence type="ECO:0000256" key="1">
    <source>
        <dbReference type="ARBA" id="ARBA00008068"/>
    </source>
</evidence>
<feature type="domain" description="GH3 middle" evidence="3">
    <location>
        <begin position="38"/>
        <end position="79"/>
    </location>
</feature>
<name>A0A8S9LVQ2_BRACR</name>
<dbReference type="InterPro" id="IPR055377">
    <property type="entry name" value="GH3_M"/>
</dbReference>
<dbReference type="GO" id="GO:0016881">
    <property type="term" value="F:acid-amino acid ligase activity"/>
    <property type="evidence" value="ECO:0007669"/>
    <property type="project" value="TreeGrafter"/>
</dbReference>
<evidence type="ECO:0000313" key="5">
    <source>
        <dbReference type="EMBL" id="KAF2611804.1"/>
    </source>
</evidence>
<dbReference type="Pfam" id="PF23572">
    <property type="entry name" value="GH3_C"/>
    <property type="match status" value="1"/>
</dbReference>
<keyword evidence="2" id="KW-0436">Ligase</keyword>
<proteinExistence type="inferred from homology"/>
<reference evidence="5" key="1">
    <citation type="submission" date="2019-12" db="EMBL/GenBank/DDBJ databases">
        <title>Genome sequencing and annotation of Brassica cretica.</title>
        <authorList>
            <person name="Studholme D.J."/>
            <person name="Sarris P.F."/>
        </authorList>
    </citation>
    <scope>NUCLEOTIDE SEQUENCE</scope>
    <source>
        <strain evidence="5">PFS-102/07</strain>
        <tissue evidence="5">Leaf</tissue>
    </source>
</reference>
<dbReference type="PANTHER" id="PTHR31901:SF75">
    <property type="entry name" value="BNAC09G31070D PROTEIN"/>
    <property type="match status" value="1"/>
</dbReference>
<dbReference type="AlphaFoldDB" id="A0A8S9LVQ2"/>
<gene>
    <name evidence="5" type="ORF">F2Q70_00009344</name>
</gene>
<dbReference type="Pfam" id="PF23571">
    <property type="entry name" value="GH3_M"/>
    <property type="match status" value="1"/>
</dbReference>
<comment type="caution">
    <text evidence="5">The sequence shown here is derived from an EMBL/GenBank/DDBJ whole genome shotgun (WGS) entry which is preliminary data.</text>
</comment>
<evidence type="ECO:0000259" key="3">
    <source>
        <dbReference type="Pfam" id="PF23571"/>
    </source>
</evidence>
<comment type="similarity">
    <text evidence="1">Belongs to the IAA-amido conjugating enzyme family.</text>
</comment>
<evidence type="ECO:0000256" key="2">
    <source>
        <dbReference type="ARBA" id="ARBA00022598"/>
    </source>
</evidence>
<dbReference type="InterPro" id="IPR055378">
    <property type="entry name" value="GH3_C"/>
</dbReference>